<gene>
    <name evidence="1" type="ORF">LOK49_LG14G00500</name>
</gene>
<proteinExistence type="predicted"/>
<evidence type="ECO:0000313" key="2">
    <source>
        <dbReference type="Proteomes" id="UP001060215"/>
    </source>
</evidence>
<evidence type="ECO:0000313" key="1">
    <source>
        <dbReference type="EMBL" id="KAI7986425.1"/>
    </source>
</evidence>
<comment type="caution">
    <text evidence="1">The sequence shown here is derived from an EMBL/GenBank/DDBJ whole genome shotgun (WGS) entry which is preliminary data.</text>
</comment>
<sequence length="123" mass="13278">MIGAQEKSPTAKHLIQVRGFTVEAKAYFCCPRIEVLTVYLLLLRWRTDEAVEEGHEVGGAKEEEHEGSGDSSGGDLGDSEVRGFEDGEFGPDRGFEAEVGGAWKNGEAVAPPWNVEDKGGLGR</sequence>
<dbReference type="EMBL" id="CM045772">
    <property type="protein sequence ID" value="KAI7986425.1"/>
    <property type="molecule type" value="Genomic_DNA"/>
</dbReference>
<dbReference type="Proteomes" id="UP001060215">
    <property type="component" value="Chromosome 15"/>
</dbReference>
<reference evidence="1 2" key="1">
    <citation type="journal article" date="2022" name="Plant J.">
        <title>Chromosome-level genome of Camellia lanceoleosa provides a valuable resource for understanding genome evolution and self-incompatibility.</title>
        <authorList>
            <person name="Gong W."/>
            <person name="Xiao S."/>
            <person name="Wang L."/>
            <person name="Liao Z."/>
            <person name="Chang Y."/>
            <person name="Mo W."/>
            <person name="Hu G."/>
            <person name="Li W."/>
            <person name="Zhao G."/>
            <person name="Zhu H."/>
            <person name="Hu X."/>
            <person name="Ji K."/>
            <person name="Xiang X."/>
            <person name="Song Q."/>
            <person name="Yuan D."/>
            <person name="Jin S."/>
            <person name="Zhang L."/>
        </authorList>
    </citation>
    <scope>NUCLEOTIDE SEQUENCE [LARGE SCALE GENOMIC DNA]</scope>
    <source>
        <strain evidence="1">SQ_2022a</strain>
    </source>
</reference>
<name>A0ACC0FDQ8_9ERIC</name>
<accession>A0ACC0FDQ8</accession>
<organism evidence="1 2">
    <name type="scientific">Camellia lanceoleosa</name>
    <dbReference type="NCBI Taxonomy" id="1840588"/>
    <lineage>
        <taxon>Eukaryota</taxon>
        <taxon>Viridiplantae</taxon>
        <taxon>Streptophyta</taxon>
        <taxon>Embryophyta</taxon>
        <taxon>Tracheophyta</taxon>
        <taxon>Spermatophyta</taxon>
        <taxon>Magnoliopsida</taxon>
        <taxon>eudicotyledons</taxon>
        <taxon>Gunneridae</taxon>
        <taxon>Pentapetalae</taxon>
        <taxon>asterids</taxon>
        <taxon>Ericales</taxon>
        <taxon>Theaceae</taxon>
        <taxon>Camellia</taxon>
    </lineage>
</organism>
<keyword evidence="2" id="KW-1185">Reference proteome</keyword>
<protein>
    <submittedName>
        <fullName evidence="1">Uncharacterized protein</fullName>
    </submittedName>
</protein>